<evidence type="ECO:0000256" key="1">
    <source>
        <dbReference type="SAM" id="MobiDB-lite"/>
    </source>
</evidence>
<evidence type="ECO:0000313" key="3">
    <source>
        <dbReference type="Proteomes" id="UP001222325"/>
    </source>
</evidence>
<keyword evidence="3" id="KW-1185">Reference proteome</keyword>
<dbReference type="EMBL" id="JARJCN010000027">
    <property type="protein sequence ID" value="KAJ7087911.1"/>
    <property type="molecule type" value="Genomic_DNA"/>
</dbReference>
<reference evidence="2" key="1">
    <citation type="submission" date="2023-03" db="EMBL/GenBank/DDBJ databases">
        <title>Massive genome expansion in bonnet fungi (Mycena s.s.) driven by repeated elements and novel gene families across ecological guilds.</title>
        <authorList>
            <consortium name="Lawrence Berkeley National Laboratory"/>
            <person name="Harder C.B."/>
            <person name="Miyauchi S."/>
            <person name="Viragh M."/>
            <person name="Kuo A."/>
            <person name="Thoen E."/>
            <person name="Andreopoulos B."/>
            <person name="Lu D."/>
            <person name="Skrede I."/>
            <person name="Drula E."/>
            <person name="Henrissat B."/>
            <person name="Morin E."/>
            <person name="Kohler A."/>
            <person name="Barry K."/>
            <person name="LaButti K."/>
            <person name="Morin E."/>
            <person name="Salamov A."/>
            <person name="Lipzen A."/>
            <person name="Mereny Z."/>
            <person name="Hegedus B."/>
            <person name="Baldrian P."/>
            <person name="Stursova M."/>
            <person name="Weitz H."/>
            <person name="Taylor A."/>
            <person name="Grigoriev I.V."/>
            <person name="Nagy L.G."/>
            <person name="Martin F."/>
            <person name="Kauserud H."/>
        </authorList>
    </citation>
    <scope>NUCLEOTIDE SEQUENCE</scope>
    <source>
        <strain evidence="2">CBHHK173m</strain>
    </source>
</reference>
<sequence length="218" mass="24484">MRYAHDPNRDDADVRAYAANFSSRRFAPWSLRVRSKTRVNALLQVARPCRASYADTIYRGPASGVRWRLMLSFFYPAAMHPDMVFNQECATSRFRRSMLPTHKRGIAAGPILPIRCARASRPRRPDAIFRRPASEAKRAGSRRVKHPPTKSPSGKIRQHDISPSLRAGVCYSHLRALSDASESSAPVRWPFFSSALRAVCISSLDQPEAHSTPASRLL</sequence>
<dbReference type="Proteomes" id="UP001222325">
    <property type="component" value="Unassembled WGS sequence"/>
</dbReference>
<feature type="compositionally biased region" description="Basic and acidic residues" evidence="1">
    <location>
        <begin position="125"/>
        <end position="138"/>
    </location>
</feature>
<comment type="caution">
    <text evidence="2">The sequence shown here is derived from an EMBL/GenBank/DDBJ whole genome shotgun (WGS) entry which is preliminary data.</text>
</comment>
<feature type="region of interest" description="Disordered" evidence="1">
    <location>
        <begin position="125"/>
        <end position="159"/>
    </location>
</feature>
<protein>
    <submittedName>
        <fullName evidence="2">Uncharacterized protein</fullName>
    </submittedName>
</protein>
<accession>A0AAD6U729</accession>
<evidence type="ECO:0000313" key="2">
    <source>
        <dbReference type="EMBL" id="KAJ7087911.1"/>
    </source>
</evidence>
<name>A0AAD6U729_9AGAR</name>
<gene>
    <name evidence="2" type="ORF">B0H15DRAFT_841706</name>
</gene>
<proteinExistence type="predicted"/>
<organism evidence="2 3">
    <name type="scientific">Mycena belliarum</name>
    <dbReference type="NCBI Taxonomy" id="1033014"/>
    <lineage>
        <taxon>Eukaryota</taxon>
        <taxon>Fungi</taxon>
        <taxon>Dikarya</taxon>
        <taxon>Basidiomycota</taxon>
        <taxon>Agaricomycotina</taxon>
        <taxon>Agaricomycetes</taxon>
        <taxon>Agaricomycetidae</taxon>
        <taxon>Agaricales</taxon>
        <taxon>Marasmiineae</taxon>
        <taxon>Mycenaceae</taxon>
        <taxon>Mycena</taxon>
    </lineage>
</organism>
<feature type="compositionally biased region" description="Basic residues" evidence="1">
    <location>
        <begin position="139"/>
        <end position="148"/>
    </location>
</feature>
<dbReference type="AlphaFoldDB" id="A0AAD6U729"/>